<comment type="similarity">
    <text evidence="1 5">Belongs to the DNA mismatch repair MutL/HexB family.</text>
</comment>
<dbReference type="Gene3D" id="3.30.1370.100">
    <property type="entry name" value="MutL, C-terminal domain, regulatory subdomain"/>
    <property type="match status" value="1"/>
</dbReference>
<proteinExistence type="inferred from homology"/>
<dbReference type="SUPFAM" id="SSF55874">
    <property type="entry name" value="ATPase domain of HSP90 chaperone/DNA topoisomerase II/histidine kinase"/>
    <property type="match status" value="1"/>
</dbReference>
<dbReference type="InterPro" id="IPR036890">
    <property type="entry name" value="HATPase_C_sf"/>
</dbReference>
<dbReference type="PROSITE" id="PS00058">
    <property type="entry name" value="DNA_MISMATCH_REPAIR_1"/>
    <property type="match status" value="1"/>
</dbReference>
<dbReference type="GO" id="GO:0016887">
    <property type="term" value="F:ATP hydrolysis activity"/>
    <property type="evidence" value="ECO:0007669"/>
    <property type="project" value="InterPro"/>
</dbReference>
<organism evidence="8 9">
    <name type="scientific">Candidatus Arcanibacter lacustris</name>
    <dbReference type="NCBI Taxonomy" id="1607817"/>
    <lineage>
        <taxon>Bacteria</taxon>
        <taxon>Pseudomonadati</taxon>
        <taxon>Pseudomonadota</taxon>
        <taxon>Alphaproteobacteria</taxon>
        <taxon>Rickettsiales</taxon>
        <taxon>Candidatus Arcanibacter</taxon>
    </lineage>
</organism>
<dbReference type="CDD" id="cd16926">
    <property type="entry name" value="HATPase_MutL-MLH-PMS-like"/>
    <property type="match status" value="1"/>
</dbReference>
<dbReference type="HAMAP" id="MF_00149">
    <property type="entry name" value="DNA_mis_repair"/>
    <property type="match status" value="1"/>
</dbReference>
<evidence type="ECO:0000256" key="4">
    <source>
        <dbReference type="ARBA" id="ARBA00023204"/>
    </source>
</evidence>
<dbReference type="EMBL" id="JYHA01000023">
    <property type="protein sequence ID" value="KKB96803.1"/>
    <property type="molecule type" value="Genomic_DNA"/>
</dbReference>
<dbReference type="SMART" id="SM00853">
    <property type="entry name" value="MutL_C"/>
    <property type="match status" value="1"/>
</dbReference>
<evidence type="ECO:0000256" key="2">
    <source>
        <dbReference type="ARBA" id="ARBA00021975"/>
    </source>
</evidence>
<dbReference type="SUPFAM" id="SSF118116">
    <property type="entry name" value="DNA mismatch repair protein MutL"/>
    <property type="match status" value="1"/>
</dbReference>
<evidence type="ECO:0000259" key="6">
    <source>
        <dbReference type="SMART" id="SM00853"/>
    </source>
</evidence>
<dbReference type="NCBIfam" id="TIGR00585">
    <property type="entry name" value="mutl"/>
    <property type="match status" value="1"/>
</dbReference>
<dbReference type="InterPro" id="IPR014721">
    <property type="entry name" value="Ribsml_uS5_D2-typ_fold_subgr"/>
</dbReference>
<name>A0A0F5MPR3_9RICK</name>
<evidence type="ECO:0000313" key="9">
    <source>
        <dbReference type="Proteomes" id="UP000033358"/>
    </source>
</evidence>
<dbReference type="GO" id="GO:0030983">
    <property type="term" value="F:mismatched DNA binding"/>
    <property type="evidence" value="ECO:0007669"/>
    <property type="project" value="InterPro"/>
</dbReference>
<dbReference type="Gene3D" id="3.30.565.10">
    <property type="entry name" value="Histidine kinase-like ATPase, C-terminal domain"/>
    <property type="match status" value="1"/>
</dbReference>
<dbReference type="PANTHER" id="PTHR10073">
    <property type="entry name" value="DNA MISMATCH REPAIR PROTEIN MLH, PMS, MUTL"/>
    <property type="match status" value="1"/>
</dbReference>
<dbReference type="InterPro" id="IPR038973">
    <property type="entry name" value="MutL/Mlh/Pms-like"/>
</dbReference>
<dbReference type="InterPro" id="IPR002099">
    <property type="entry name" value="MutL/Mlh/PMS"/>
</dbReference>
<sequence length="589" mass="65879">MKKPIKLLSPVTINRIAAGEVVERPASAIKELVENSLDAGATKIDVAICDSGGRNLIIVADNGHGMSKGDLSLAIERHTTSKLDEDNIQNIENFGFRGEALPSIASVSKMTISSKTKDDDYAWSLAILGGDKQELMPTSLSIGTKIEIRDLFFATPVRLKFLKSVRTEVQYIIDIINKLAIAHHMVSFSLSVEGKSLVKTAAQLTRKDRVKEILGEDFISNSVEVDYQRDDIEIQGYVSIPTFNRATSNEQYLFVNNRPVRDKLLLTAVKVAYLDYLARDRHPSVAIFIYLPTEEVDVNVHPTKSEVRFRDSNKIKSMIISAIRSSIAKASHQASSTIADKVIESFVAPEQISWNLERSYQPVRMSERKFDYEIPLIKTPQIEQVSVAEVKYQEAPSYRLGMAKCQLHKTYIVSQTEDSVVITDQHAAHERLVYEKLKISLAKKNIARQRLLIPEIVELSSKIAYQLVASQDKLAELGIKLASFGENSVIITEIPALISAANIIDLIKDIGDELDEYSENISLNELNDHILGTFACHHSVRAGRVLNIEEMNALLREMELTPFSGQCNHGRPTYVELKLKDVEKLFGRS</sequence>
<comment type="caution">
    <text evidence="8">The sequence shown here is derived from an EMBL/GenBank/DDBJ whole genome shotgun (WGS) entry which is preliminary data.</text>
</comment>
<dbReference type="GO" id="GO:0006298">
    <property type="term" value="P:mismatch repair"/>
    <property type="evidence" value="ECO:0007669"/>
    <property type="project" value="UniProtKB-UniRule"/>
</dbReference>
<dbReference type="InterPro" id="IPR037198">
    <property type="entry name" value="MutL_C_sf"/>
</dbReference>
<dbReference type="Pfam" id="PF13589">
    <property type="entry name" value="HATPase_c_3"/>
    <property type="match status" value="1"/>
</dbReference>
<evidence type="ECO:0000259" key="7">
    <source>
        <dbReference type="SMART" id="SM01340"/>
    </source>
</evidence>
<evidence type="ECO:0000256" key="3">
    <source>
        <dbReference type="ARBA" id="ARBA00022763"/>
    </source>
</evidence>
<evidence type="ECO:0000313" key="8">
    <source>
        <dbReference type="EMBL" id="KKB96803.1"/>
    </source>
</evidence>
<evidence type="ECO:0000256" key="1">
    <source>
        <dbReference type="ARBA" id="ARBA00006082"/>
    </source>
</evidence>
<dbReference type="InterPro" id="IPR014790">
    <property type="entry name" value="MutL_C"/>
</dbReference>
<dbReference type="Gene3D" id="3.30.230.10">
    <property type="match status" value="1"/>
</dbReference>
<dbReference type="GO" id="GO:0032300">
    <property type="term" value="C:mismatch repair complex"/>
    <property type="evidence" value="ECO:0007669"/>
    <property type="project" value="InterPro"/>
</dbReference>
<reference evidence="8 9" key="1">
    <citation type="submission" date="2015-02" db="EMBL/GenBank/DDBJ databases">
        <title>Single cell genomics of a rare environmental alphaproteobacterium provides unique insights into Rickettsiaceae evolution.</title>
        <authorList>
            <person name="Martijn J."/>
            <person name="Schulz F."/>
            <person name="Zaremba-Niedzwiedzka K."/>
            <person name="Viklund J."/>
            <person name="Stepanauskas R."/>
            <person name="Andersson S.G.E."/>
            <person name="Horn M."/>
            <person name="Guy L."/>
            <person name="Ettema T.J.G."/>
        </authorList>
    </citation>
    <scope>NUCLEOTIDE SEQUENCE [LARGE SCALE GENOMIC DNA]</scope>
    <source>
        <strain evidence="8 9">SCGC AAA041-L04</strain>
    </source>
</reference>
<dbReference type="NCBIfam" id="NF000953">
    <property type="entry name" value="PRK00095.2-4"/>
    <property type="match status" value="1"/>
</dbReference>
<dbReference type="PANTHER" id="PTHR10073:SF12">
    <property type="entry name" value="DNA MISMATCH REPAIR PROTEIN MLH1"/>
    <property type="match status" value="1"/>
</dbReference>
<feature type="domain" description="DNA mismatch repair protein S5" evidence="7">
    <location>
        <begin position="210"/>
        <end position="328"/>
    </location>
</feature>
<dbReference type="InterPro" id="IPR020667">
    <property type="entry name" value="DNA_mismatch_repair_MutL"/>
</dbReference>
<dbReference type="Gene3D" id="3.30.1540.20">
    <property type="entry name" value="MutL, C-terminal domain, dimerisation subdomain"/>
    <property type="match status" value="1"/>
</dbReference>
<dbReference type="InterPro" id="IPR013507">
    <property type="entry name" value="DNA_mismatch_S5_2-like"/>
</dbReference>
<dbReference type="FunFam" id="3.30.565.10:FF:000003">
    <property type="entry name" value="DNA mismatch repair endonuclease MutL"/>
    <property type="match status" value="1"/>
</dbReference>
<keyword evidence="9" id="KW-1185">Reference proteome</keyword>
<dbReference type="GO" id="GO:0140664">
    <property type="term" value="F:ATP-dependent DNA damage sensor activity"/>
    <property type="evidence" value="ECO:0007669"/>
    <property type="project" value="InterPro"/>
</dbReference>
<dbReference type="Pfam" id="PF01119">
    <property type="entry name" value="DNA_mis_repair"/>
    <property type="match status" value="1"/>
</dbReference>
<dbReference type="AlphaFoldDB" id="A0A0F5MPR3"/>
<dbReference type="SMART" id="SM01340">
    <property type="entry name" value="DNA_mis_repair"/>
    <property type="match status" value="1"/>
</dbReference>
<keyword evidence="4 5" id="KW-0234">DNA repair</keyword>
<comment type="function">
    <text evidence="5">This protein is involved in the repair of mismatches in DNA. It is required for dam-dependent methyl-directed DNA mismatch repair. May act as a 'molecular matchmaker', a protein that promotes the formation of a stable complex between two or more DNA-binding proteins in an ATP-dependent manner without itself being part of a final effector complex.</text>
</comment>
<dbReference type="InterPro" id="IPR014762">
    <property type="entry name" value="DNA_mismatch_repair_CS"/>
</dbReference>
<keyword evidence="3 5" id="KW-0227">DNA damage</keyword>
<dbReference type="Pfam" id="PF08676">
    <property type="entry name" value="MutL_C"/>
    <property type="match status" value="1"/>
</dbReference>
<dbReference type="CDD" id="cd00782">
    <property type="entry name" value="MutL_Trans"/>
    <property type="match status" value="1"/>
</dbReference>
<evidence type="ECO:0000256" key="5">
    <source>
        <dbReference type="HAMAP-Rule" id="MF_00149"/>
    </source>
</evidence>
<gene>
    <name evidence="5 8" type="primary">mutL</name>
    <name evidence="8" type="ORF">SZ25_00112</name>
</gene>
<dbReference type="SUPFAM" id="SSF54211">
    <property type="entry name" value="Ribosomal protein S5 domain 2-like"/>
    <property type="match status" value="1"/>
</dbReference>
<dbReference type="InterPro" id="IPR042121">
    <property type="entry name" value="MutL_C_regsub"/>
</dbReference>
<dbReference type="PATRIC" id="fig|1607817.3.peg.113"/>
<dbReference type="Proteomes" id="UP000033358">
    <property type="component" value="Unassembled WGS sequence"/>
</dbReference>
<feature type="domain" description="MutL C-terminal dimerisation" evidence="6">
    <location>
        <begin position="403"/>
        <end position="546"/>
    </location>
</feature>
<protein>
    <recommendedName>
        <fullName evidence="2 5">DNA mismatch repair protein MutL</fullName>
    </recommendedName>
</protein>
<dbReference type="GO" id="GO:0005524">
    <property type="term" value="F:ATP binding"/>
    <property type="evidence" value="ECO:0007669"/>
    <property type="project" value="InterPro"/>
</dbReference>
<accession>A0A0F5MPR3</accession>
<dbReference type="InterPro" id="IPR020568">
    <property type="entry name" value="Ribosomal_Su5_D2-typ_SF"/>
</dbReference>
<dbReference type="InterPro" id="IPR042120">
    <property type="entry name" value="MutL_C_dimsub"/>
</dbReference>